<evidence type="ECO:0000313" key="3">
    <source>
        <dbReference type="Proteomes" id="UP000067711"/>
    </source>
</evidence>
<accession>A0A1B4G0I6</accession>
<dbReference type="EMBL" id="CP013389">
    <property type="protein sequence ID" value="AOJ09418.1"/>
    <property type="molecule type" value="Genomic_DNA"/>
</dbReference>
<protein>
    <submittedName>
        <fullName evidence="2">Uncharacterized protein</fullName>
    </submittedName>
</protein>
<sequence>MSIAQPRASGIAYRTSDAAQPDNSGSSNDTLLDLRKSSSAGSAVPESRDMLARDAERTRSATRRASQYAQQNICARLQSKR</sequence>
<gene>
    <name evidence="2" type="ORF">WS71_18905</name>
</gene>
<proteinExistence type="predicted"/>
<name>A0A1B4G0I6_9BURK</name>
<feature type="compositionally biased region" description="Polar residues" evidence="1">
    <location>
        <begin position="17"/>
        <end position="30"/>
    </location>
</feature>
<reference evidence="2 3" key="1">
    <citation type="submission" date="2015-12" db="EMBL/GenBank/DDBJ databases">
        <title>Diversity of Burkholderia near neighbor genomes.</title>
        <authorList>
            <person name="Sahl J."/>
            <person name="Wagner D."/>
            <person name="Keim P."/>
        </authorList>
    </citation>
    <scope>NUCLEOTIDE SEQUENCE [LARGE SCALE GENOMIC DNA]</scope>
    <source>
        <strain evidence="2 3">BDU8</strain>
    </source>
</reference>
<feature type="compositionally biased region" description="Basic and acidic residues" evidence="1">
    <location>
        <begin position="46"/>
        <end position="59"/>
    </location>
</feature>
<feature type="region of interest" description="Disordered" evidence="1">
    <location>
        <begin position="1"/>
        <end position="81"/>
    </location>
</feature>
<dbReference type="AlphaFoldDB" id="A0A1B4G0I6"/>
<organism evidence="2 3">
    <name type="scientific">Burkholderia mayonis</name>
    <dbReference type="NCBI Taxonomy" id="1385591"/>
    <lineage>
        <taxon>Bacteria</taxon>
        <taxon>Pseudomonadati</taxon>
        <taxon>Pseudomonadota</taxon>
        <taxon>Betaproteobacteria</taxon>
        <taxon>Burkholderiales</taxon>
        <taxon>Burkholderiaceae</taxon>
        <taxon>Burkholderia</taxon>
        <taxon>pseudomallei group</taxon>
    </lineage>
</organism>
<evidence type="ECO:0000256" key="1">
    <source>
        <dbReference type="SAM" id="MobiDB-lite"/>
    </source>
</evidence>
<dbReference type="Proteomes" id="UP000067711">
    <property type="component" value="Chromosome 1"/>
</dbReference>
<evidence type="ECO:0000313" key="2">
    <source>
        <dbReference type="EMBL" id="AOJ09418.1"/>
    </source>
</evidence>